<evidence type="ECO:0000313" key="3">
    <source>
        <dbReference type="Proteomes" id="UP000540989"/>
    </source>
</evidence>
<accession>A0A7W8E6K9</accession>
<dbReference type="AlphaFoldDB" id="A0A7W8E6K9"/>
<dbReference type="PANTHER" id="PTHR47515">
    <property type="entry name" value="LOW CALCIUM RESPONSE LOCUS PROTEIN T"/>
    <property type="match status" value="1"/>
</dbReference>
<dbReference type="SUPFAM" id="SSF53098">
    <property type="entry name" value="Ribonuclease H-like"/>
    <property type="match status" value="1"/>
</dbReference>
<dbReference type="InterPro" id="IPR012337">
    <property type="entry name" value="RNaseH-like_sf"/>
</dbReference>
<protein>
    <submittedName>
        <fullName evidence="2">Transposase InsO family protein</fullName>
    </submittedName>
</protein>
<dbReference type="GO" id="GO:0003676">
    <property type="term" value="F:nucleic acid binding"/>
    <property type="evidence" value="ECO:0007669"/>
    <property type="project" value="InterPro"/>
</dbReference>
<proteinExistence type="predicted"/>
<dbReference type="Gene3D" id="3.30.420.10">
    <property type="entry name" value="Ribonuclease H-like superfamily/Ribonuclease H"/>
    <property type="match status" value="1"/>
</dbReference>
<reference evidence="2 3" key="1">
    <citation type="submission" date="2020-08" db="EMBL/GenBank/DDBJ databases">
        <title>Genomic Encyclopedia of Type Strains, Phase IV (KMG-V): Genome sequencing to study the core and pangenomes of soil and plant-associated prokaryotes.</title>
        <authorList>
            <person name="Whitman W."/>
        </authorList>
    </citation>
    <scope>NUCLEOTIDE SEQUENCE [LARGE SCALE GENOMIC DNA]</scope>
    <source>
        <strain evidence="2 3">M8UP14</strain>
    </source>
</reference>
<comment type="caution">
    <text evidence="2">The sequence shown here is derived from an EMBL/GenBank/DDBJ whole genome shotgun (WGS) entry which is preliminary data.</text>
</comment>
<dbReference type="InterPro" id="IPR001584">
    <property type="entry name" value="Integrase_cat-core"/>
</dbReference>
<dbReference type="Proteomes" id="UP000540989">
    <property type="component" value="Unassembled WGS sequence"/>
</dbReference>
<keyword evidence="3" id="KW-1185">Reference proteome</keyword>
<gene>
    <name evidence="2" type="ORF">HDF16_005175</name>
</gene>
<sequence length="53" mass="6210">MRWTCGLYQNGTKIDFSRPGKPTDNAFVESFNGTFRSECLNTDWFMNLKRQSI</sequence>
<dbReference type="GO" id="GO:0015074">
    <property type="term" value="P:DNA integration"/>
    <property type="evidence" value="ECO:0007669"/>
    <property type="project" value="InterPro"/>
</dbReference>
<dbReference type="PANTHER" id="PTHR47515:SF1">
    <property type="entry name" value="BLR2054 PROTEIN"/>
    <property type="match status" value="1"/>
</dbReference>
<dbReference type="Pfam" id="PF13683">
    <property type="entry name" value="rve_3"/>
    <property type="match status" value="1"/>
</dbReference>
<dbReference type="EMBL" id="JACHIP010000013">
    <property type="protein sequence ID" value="MBB5060439.1"/>
    <property type="molecule type" value="Genomic_DNA"/>
</dbReference>
<evidence type="ECO:0000259" key="1">
    <source>
        <dbReference type="Pfam" id="PF13683"/>
    </source>
</evidence>
<name>A0A7W8E6K9_9BACT</name>
<organism evidence="2 3">
    <name type="scientific">Granulicella aggregans</name>
    <dbReference type="NCBI Taxonomy" id="474949"/>
    <lineage>
        <taxon>Bacteria</taxon>
        <taxon>Pseudomonadati</taxon>
        <taxon>Acidobacteriota</taxon>
        <taxon>Terriglobia</taxon>
        <taxon>Terriglobales</taxon>
        <taxon>Acidobacteriaceae</taxon>
        <taxon>Granulicella</taxon>
    </lineage>
</organism>
<dbReference type="InterPro" id="IPR036397">
    <property type="entry name" value="RNaseH_sf"/>
</dbReference>
<evidence type="ECO:0000313" key="2">
    <source>
        <dbReference type="EMBL" id="MBB5060439.1"/>
    </source>
</evidence>
<feature type="domain" description="Integrase catalytic" evidence="1">
    <location>
        <begin position="11"/>
        <end position="49"/>
    </location>
</feature>